<reference evidence="2" key="2">
    <citation type="submission" date="2023-06" db="EMBL/GenBank/DDBJ databases">
        <authorList>
            <consortium name="Lawrence Berkeley National Laboratory"/>
            <person name="Haridas S."/>
            <person name="Hensen N."/>
            <person name="Bonometti L."/>
            <person name="Westerberg I."/>
            <person name="Brannstrom I.O."/>
            <person name="Guillou S."/>
            <person name="Cros-Aarteil S."/>
            <person name="Calhoun S."/>
            <person name="Kuo A."/>
            <person name="Mondo S."/>
            <person name="Pangilinan J."/>
            <person name="Riley R."/>
            <person name="Labutti K."/>
            <person name="Andreopoulos B."/>
            <person name="Lipzen A."/>
            <person name="Chen C."/>
            <person name="Yanf M."/>
            <person name="Daum C."/>
            <person name="Ng V."/>
            <person name="Clum A."/>
            <person name="Steindorff A."/>
            <person name="Ohm R."/>
            <person name="Martin F."/>
            <person name="Silar P."/>
            <person name="Natvig D."/>
            <person name="Lalanne C."/>
            <person name="Gautier V."/>
            <person name="Ament-Velasquez S.L."/>
            <person name="Kruys A."/>
            <person name="Hutchinson M.I."/>
            <person name="Powell A.J."/>
            <person name="Barry K."/>
            <person name="Miller A.N."/>
            <person name="Grigoriev I.V."/>
            <person name="Debuchy R."/>
            <person name="Gladieux P."/>
            <person name="Thoren M.H."/>
            <person name="Johannesson H."/>
        </authorList>
    </citation>
    <scope>NUCLEOTIDE SEQUENCE</scope>
    <source>
        <strain evidence="2">CBS 955.72</strain>
    </source>
</reference>
<dbReference type="AlphaFoldDB" id="A0AAJ0H6S2"/>
<evidence type="ECO:0000313" key="2">
    <source>
        <dbReference type="EMBL" id="KAK3341653.1"/>
    </source>
</evidence>
<feature type="region of interest" description="Disordered" evidence="1">
    <location>
        <begin position="101"/>
        <end position="163"/>
    </location>
</feature>
<accession>A0AAJ0H6S2</accession>
<comment type="caution">
    <text evidence="2">The sequence shown here is derived from an EMBL/GenBank/DDBJ whole genome shotgun (WGS) entry which is preliminary data.</text>
</comment>
<reference evidence="2" key="1">
    <citation type="journal article" date="2023" name="Mol. Phylogenet. Evol.">
        <title>Genome-scale phylogeny and comparative genomics of the fungal order Sordariales.</title>
        <authorList>
            <person name="Hensen N."/>
            <person name="Bonometti L."/>
            <person name="Westerberg I."/>
            <person name="Brannstrom I.O."/>
            <person name="Guillou S."/>
            <person name="Cros-Aarteil S."/>
            <person name="Calhoun S."/>
            <person name="Haridas S."/>
            <person name="Kuo A."/>
            <person name="Mondo S."/>
            <person name="Pangilinan J."/>
            <person name="Riley R."/>
            <person name="LaButti K."/>
            <person name="Andreopoulos B."/>
            <person name="Lipzen A."/>
            <person name="Chen C."/>
            <person name="Yan M."/>
            <person name="Daum C."/>
            <person name="Ng V."/>
            <person name="Clum A."/>
            <person name="Steindorff A."/>
            <person name="Ohm R.A."/>
            <person name="Martin F."/>
            <person name="Silar P."/>
            <person name="Natvig D.O."/>
            <person name="Lalanne C."/>
            <person name="Gautier V."/>
            <person name="Ament-Velasquez S.L."/>
            <person name="Kruys A."/>
            <person name="Hutchinson M.I."/>
            <person name="Powell A.J."/>
            <person name="Barry K."/>
            <person name="Miller A.N."/>
            <person name="Grigoriev I.V."/>
            <person name="Debuchy R."/>
            <person name="Gladieux P."/>
            <person name="Hiltunen Thoren M."/>
            <person name="Johannesson H."/>
        </authorList>
    </citation>
    <scope>NUCLEOTIDE SEQUENCE</scope>
    <source>
        <strain evidence="2">CBS 955.72</strain>
    </source>
</reference>
<evidence type="ECO:0000313" key="3">
    <source>
        <dbReference type="Proteomes" id="UP001275084"/>
    </source>
</evidence>
<keyword evidence="3" id="KW-1185">Reference proteome</keyword>
<protein>
    <submittedName>
        <fullName evidence="2">Uncharacterized protein</fullName>
    </submittedName>
</protein>
<proteinExistence type="predicted"/>
<feature type="compositionally biased region" description="Basic residues" evidence="1">
    <location>
        <begin position="129"/>
        <end position="138"/>
    </location>
</feature>
<evidence type="ECO:0000256" key="1">
    <source>
        <dbReference type="SAM" id="MobiDB-lite"/>
    </source>
</evidence>
<feature type="compositionally biased region" description="Basic and acidic residues" evidence="1">
    <location>
        <begin position="108"/>
        <end position="118"/>
    </location>
</feature>
<dbReference type="Proteomes" id="UP001275084">
    <property type="component" value="Unassembled WGS sequence"/>
</dbReference>
<dbReference type="EMBL" id="JAUIQD010000008">
    <property type="protein sequence ID" value="KAK3341653.1"/>
    <property type="molecule type" value="Genomic_DNA"/>
</dbReference>
<sequence>MSPRSLSGDGLSFWADRQGQSGTAFEFWVFIAYMVPCTARILCRPPAPCRVLDFAICPSSGETDEIEAFAGSNSLLPIALSTPRRRWLCHLPGVYKPLTSQAGVEKAAPTEHPQEPQRIRPSPPPQHPQTHRPTHRPSRAQTPCSVHLSHGDHFDTGLPTPPTARRRRVLQCCSFRPVAWRAGNSKGQQSKCMNWIRSTTAAMTTAYRMLT</sequence>
<gene>
    <name evidence="2" type="ORF">B0T25DRAFT_348979</name>
</gene>
<name>A0AAJ0H6S2_9PEZI</name>
<organism evidence="2 3">
    <name type="scientific">Lasiosphaeria hispida</name>
    <dbReference type="NCBI Taxonomy" id="260671"/>
    <lineage>
        <taxon>Eukaryota</taxon>
        <taxon>Fungi</taxon>
        <taxon>Dikarya</taxon>
        <taxon>Ascomycota</taxon>
        <taxon>Pezizomycotina</taxon>
        <taxon>Sordariomycetes</taxon>
        <taxon>Sordariomycetidae</taxon>
        <taxon>Sordariales</taxon>
        <taxon>Lasiosphaeriaceae</taxon>
        <taxon>Lasiosphaeria</taxon>
    </lineage>
</organism>